<sequence length="172" mass="19323">MVVATTATICEKVCSVSAKIVCWAVLTMALTTFVVVVLRYGFNLGWVALQESIQYQHAFVFMLFAAHALGQDEHVRVDIFYRHWSGKQQAWVNIFGTIAFLFPVCMSIVFYSWSYVLESWRLLEGSKEAGGLPLVFVMKSLIPAFAVLMMLQGIAIVLRAMQSLLNTTERAT</sequence>
<evidence type="ECO:0000256" key="7">
    <source>
        <dbReference type="ARBA" id="ARBA00023136"/>
    </source>
</evidence>
<keyword evidence="5 9" id="KW-0812">Transmembrane</keyword>
<dbReference type="PANTHER" id="PTHR35011:SF4">
    <property type="entry name" value="SLL1102 PROTEIN"/>
    <property type="match status" value="1"/>
</dbReference>
<feature type="transmembrane region" description="Helical" evidence="9">
    <location>
        <begin position="91"/>
        <end position="114"/>
    </location>
</feature>
<keyword evidence="4 9" id="KW-0997">Cell inner membrane</keyword>
<comment type="caution">
    <text evidence="11">The sequence shown here is derived from an EMBL/GenBank/DDBJ whole genome shotgun (WGS) entry which is preliminary data.</text>
</comment>
<keyword evidence="7 9" id="KW-0472">Membrane</keyword>
<dbReference type="GO" id="GO:0005886">
    <property type="term" value="C:plasma membrane"/>
    <property type="evidence" value="ECO:0007669"/>
    <property type="project" value="UniProtKB-SubCell"/>
</dbReference>
<evidence type="ECO:0000256" key="8">
    <source>
        <dbReference type="ARBA" id="ARBA00038436"/>
    </source>
</evidence>
<accession>A0A3N5Y6W3</accession>
<feature type="domain" description="Tripartite ATP-independent periplasmic transporters DctQ component" evidence="10">
    <location>
        <begin position="28"/>
        <end position="161"/>
    </location>
</feature>
<keyword evidence="12" id="KW-1185">Reference proteome</keyword>
<evidence type="ECO:0000313" key="11">
    <source>
        <dbReference type="EMBL" id="RPJ66289.1"/>
    </source>
</evidence>
<protein>
    <recommendedName>
        <fullName evidence="9">TRAP transporter small permease protein</fullName>
    </recommendedName>
</protein>
<reference evidence="11 12" key="1">
    <citation type="submission" date="2018-11" db="EMBL/GenBank/DDBJ databases">
        <authorList>
            <person name="Ye M.-Q."/>
            <person name="Du Z.-J."/>
        </authorList>
    </citation>
    <scope>NUCLEOTIDE SEQUENCE [LARGE SCALE GENOMIC DNA]</scope>
    <source>
        <strain evidence="11 12">U0105</strain>
    </source>
</reference>
<keyword evidence="2 9" id="KW-0813">Transport</keyword>
<evidence type="ECO:0000256" key="1">
    <source>
        <dbReference type="ARBA" id="ARBA00004429"/>
    </source>
</evidence>
<feature type="transmembrane region" description="Helical" evidence="9">
    <location>
        <begin position="53"/>
        <end position="70"/>
    </location>
</feature>
<comment type="subunit">
    <text evidence="9">The complex comprises the extracytoplasmic solute receptor protein and the two transmembrane proteins.</text>
</comment>
<evidence type="ECO:0000256" key="3">
    <source>
        <dbReference type="ARBA" id="ARBA00022475"/>
    </source>
</evidence>
<keyword evidence="6 9" id="KW-1133">Transmembrane helix</keyword>
<feature type="transmembrane region" description="Helical" evidence="9">
    <location>
        <begin position="20"/>
        <end position="41"/>
    </location>
</feature>
<evidence type="ECO:0000256" key="9">
    <source>
        <dbReference type="RuleBase" id="RU369079"/>
    </source>
</evidence>
<dbReference type="InterPro" id="IPR055348">
    <property type="entry name" value="DctQ"/>
</dbReference>
<dbReference type="EMBL" id="RPOK01000003">
    <property type="protein sequence ID" value="RPJ66289.1"/>
    <property type="molecule type" value="Genomic_DNA"/>
</dbReference>
<comment type="similarity">
    <text evidence="8 9">Belongs to the TRAP transporter small permease family.</text>
</comment>
<comment type="subcellular location">
    <subcellularLocation>
        <location evidence="1 9">Cell inner membrane</location>
        <topology evidence="1 9">Multi-pass membrane protein</topology>
    </subcellularLocation>
</comment>
<evidence type="ECO:0000256" key="6">
    <source>
        <dbReference type="ARBA" id="ARBA00022989"/>
    </source>
</evidence>
<proteinExistence type="inferred from homology"/>
<gene>
    <name evidence="11" type="ORF">DRW07_09340</name>
</gene>
<organism evidence="11 12">
    <name type="scientific">Alteromonas sediminis</name>
    <dbReference type="NCBI Taxonomy" id="2259342"/>
    <lineage>
        <taxon>Bacteria</taxon>
        <taxon>Pseudomonadati</taxon>
        <taxon>Pseudomonadota</taxon>
        <taxon>Gammaproteobacteria</taxon>
        <taxon>Alteromonadales</taxon>
        <taxon>Alteromonadaceae</taxon>
        <taxon>Alteromonas/Salinimonas group</taxon>
        <taxon>Alteromonas</taxon>
    </lineage>
</organism>
<dbReference type="Proteomes" id="UP000275281">
    <property type="component" value="Unassembled WGS sequence"/>
</dbReference>
<evidence type="ECO:0000259" key="10">
    <source>
        <dbReference type="Pfam" id="PF04290"/>
    </source>
</evidence>
<dbReference type="OrthoDB" id="9795655at2"/>
<dbReference type="PANTHER" id="PTHR35011">
    <property type="entry name" value="2,3-DIKETO-L-GULONATE TRAP TRANSPORTER SMALL PERMEASE PROTEIN YIAM"/>
    <property type="match status" value="1"/>
</dbReference>
<keyword evidence="3" id="KW-1003">Cell membrane</keyword>
<dbReference type="Pfam" id="PF04290">
    <property type="entry name" value="DctQ"/>
    <property type="match status" value="1"/>
</dbReference>
<evidence type="ECO:0000256" key="4">
    <source>
        <dbReference type="ARBA" id="ARBA00022519"/>
    </source>
</evidence>
<name>A0A3N5Y6W3_9ALTE</name>
<dbReference type="GO" id="GO:0022857">
    <property type="term" value="F:transmembrane transporter activity"/>
    <property type="evidence" value="ECO:0007669"/>
    <property type="project" value="UniProtKB-UniRule"/>
</dbReference>
<dbReference type="InterPro" id="IPR007387">
    <property type="entry name" value="TRAP_DctQ"/>
</dbReference>
<evidence type="ECO:0000256" key="5">
    <source>
        <dbReference type="ARBA" id="ARBA00022692"/>
    </source>
</evidence>
<dbReference type="AlphaFoldDB" id="A0A3N5Y6W3"/>
<comment type="function">
    <text evidence="9">Part of the tripartite ATP-independent periplasmic (TRAP) transport system.</text>
</comment>
<feature type="transmembrane region" description="Helical" evidence="9">
    <location>
        <begin position="134"/>
        <end position="158"/>
    </location>
</feature>
<evidence type="ECO:0000256" key="2">
    <source>
        <dbReference type="ARBA" id="ARBA00022448"/>
    </source>
</evidence>
<evidence type="ECO:0000313" key="12">
    <source>
        <dbReference type="Proteomes" id="UP000275281"/>
    </source>
</evidence>